<dbReference type="InterPro" id="IPR002035">
    <property type="entry name" value="VWF_A"/>
</dbReference>
<keyword evidence="1" id="KW-0732">Signal</keyword>
<evidence type="ECO:0000313" key="3">
    <source>
        <dbReference type="Proteomes" id="UP000515154"/>
    </source>
</evidence>
<accession>A0A7E6FCK1</accession>
<dbReference type="InterPro" id="IPR036465">
    <property type="entry name" value="vWFA_dom_sf"/>
</dbReference>
<dbReference type="SUPFAM" id="SSF53300">
    <property type="entry name" value="vWA-like"/>
    <property type="match status" value="1"/>
</dbReference>
<dbReference type="Pfam" id="PF00092">
    <property type="entry name" value="VWA"/>
    <property type="match status" value="1"/>
</dbReference>
<dbReference type="KEGG" id="osn:118766263"/>
<feature type="signal peptide" evidence="1">
    <location>
        <begin position="1"/>
        <end position="17"/>
    </location>
</feature>
<proteinExistence type="predicted"/>
<dbReference type="Gene3D" id="3.40.50.410">
    <property type="entry name" value="von Willebrand factor, type A domain"/>
    <property type="match status" value="1"/>
</dbReference>
<feature type="domain" description="VWFA" evidence="2">
    <location>
        <begin position="145"/>
        <end position="331"/>
    </location>
</feature>
<name>A0A7E6FCK1_9MOLL</name>
<dbReference type="CDD" id="cd00198">
    <property type="entry name" value="vWFA"/>
    <property type="match status" value="1"/>
</dbReference>
<dbReference type="AlphaFoldDB" id="A0A7E6FCK1"/>
<organism evidence="3 4">
    <name type="scientific">Octopus sinensis</name>
    <name type="common">East Asian common octopus</name>
    <dbReference type="NCBI Taxonomy" id="2607531"/>
    <lineage>
        <taxon>Eukaryota</taxon>
        <taxon>Metazoa</taxon>
        <taxon>Spiralia</taxon>
        <taxon>Lophotrochozoa</taxon>
        <taxon>Mollusca</taxon>
        <taxon>Cephalopoda</taxon>
        <taxon>Coleoidea</taxon>
        <taxon>Octopodiformes</taxon>
        <taxon>Octopoda</taxon>
        <taxon>Incirrata</taxon>
        <taxon>Octopodidae</taxon>
        <taxon>Octopus</taxon>
    </lineage>
</organism>
<protein>
    <submittedName>
        <fullName evidence="4">Uncharacterized protein LOC118766263 isoform X1</fullName>
    </submittedName>
</protein>
<dbReference type="Proteomes" id="UP000515154">
    <property type="component" value="Linkage group LG15"/>
</dbReference>
<evidence type="ECO:0000313" key="4">
    <source>
        <dbReference type="RefSeq" id="XP_036365464.1"/>
    </source>
</evidence>
<gene>
    <name evidence="4" type="primary">LOC118766263</name>
</gene>
<feature type="chain" id="PRO_5028918725" evidence="1">
    <location>
        <begin position="18"/>
        <end position="342"/>
    </location>
</feature>
<sequence>MWTLGIITITLISHTLSVGEDYFGYGNQDPQYDGWNDNGLWNYGGRNNSYSPMVARQKSFRQYPSYPRQGSFFGDFSLNGEWGYFRLWKQPEHAAQHKSYEPQYHGHNFFEDFAKAFKEMSCRFEDRFLKNFASFGNNNQEGKRNKLLLLDLSSQMSPDEISHIKESLNLMVDNMCLPKSSTRTIDHTVDVHSLTLITNNDNVKQYHSETKSIEQLKEAIHKLNGHDGVSCVTSLLKKAYTHIDKYTDGSKTRIKYDVLLITDGRSTCRSSYYREAWKLRSVAHVSVITIIKRDQITNKKIKITDIASDSSTDNVYSFRSCNDFLGMMKHINTSPCKQCPAI</sequence>
<evidence type="ECO:0000256" key="1">
    <source>
        <dbReference type="SAM" id="SignalP"/>
    </source>
</evidence>
<keyword evidence="3" id="KW-1185">Reference proteome</keyword>
<evidence type="ECO:0000259" key="2">
    <source>
        <dbReference type="PROSITE" id="PS50234"/>
    </source>
</evidence>
<dbReference type="RefSeq" id="XP_036365464.1">
    <property type="nucleotide sequence ID" value="XM_036509571.1"/>
</dbReference>
<dbReference type="PROSITE" id="PS50234">
    <property type="entry name" value="VWFA"/>
    <property type="match status" value="1"/>
</dbReference>
<reference evidence="4" key="1">
    <citation type="submission" date="2025-08" db="UniProtKB">
        <authorList>
            <consortium name="RefSeq"/>
        </authorList>
    </citation>
    <scope>IDENTIFICATION</scope>
</reference>